<sequence length="37" mass="4013">MGTVLVCVSVGGDGEVKTKLYLTYSLFPIPHSLFPDK</sequence>
<reference evidence="1 2" key="1">
    <citation type="submission" date="2008-07" db="EMBL/GenBank/DDBJ databases">
        <authorList>
            <person name="Tandeau de Marsac N."/>
            <person name="Ferriera S."/>
            <person name="Johnson J."/>
            <person name="Kravitz S."/>
            <person name="Beeson K."/>
            <person name="Sutton G."/>
            <person name="Rogers Y.-H."/>
            <person name="Friedman R."/>
            <person name="Frazier M."/>
            <person name="Venter J.C."/>
        </authorList>
    </citation>
    <scope>NUCLEOTIDE SEQUENCE [LARGE SCALE GENOMIC DNA]</scope>
    <source>
        <strain evidence="1 2">PCC 7420</strain>
    </source>
</reference>
<name>B4W0R6_9CYAN</name>
<dbReference type="Proteomes" id="UP000003835">
    <property type="component" value="Unassembled WGS sequence"/>
</dbReference>
<protein>
    <submittedName>
        <fullName evidence="1">Uncharacterized protein</fullName>
    </submittedName>
</protein>
<dbReference type="EMBL" id="DS989866">
    <property type="protein sequence ID" value="EDX72219.1"/>
    <property type="molecule type" value="Genomic_DNA"/>
</dbReference>
<keyword evidence="2" id="KW-1185">Reference proteome</keyword>
<proteinExistence type="predicted"/>
<evidence type="ECO:0000313" key="1">
    <source>
        <dbReference type="EMBL" id="EDX72219.1"/>
    </source>
</evidence>
<dbReference type="HOGENOM" id="CLU_3342498_0_0_3"/>
<gene>
    <name evidence="1" type="ORF">MC7420_8311</name>
</gene>
<accession>B4W0R6</accession>
<dbReference type="AlphaFoldDB" id="B4W0R6"/>
<organism evidence="1 2">
    <name type="scientific">Coleofasciculus chthonoplastes PCC 7420</name>
    <dbReference type="NCBI Taxonomy" id="118168"/>
    <lineage>
        <taxon>Bacteria</taxon>
        <taxon>Bacillati</taxon>
        <taxon>Cyanobacteriota</taxon>
        <taxon>Cyanophyceae</taxon>
        <taxon>Coleofasciculales</taxon>
        <taxon>Coleofasciculaceae</taxon>
        <taxon>Coleofasciculus</taxon>
    </lineage>
</organism>
<evidence type="ECO:0000313" key="2">
    <source>
        <dbReference type="Proteomes" id="UP000003835"/>
    </source>
</evidence>